<keyword evidence="3" id="KW-1185">Reference proteome</keyword>
<dbReference type="Proteomes" id="UP001172101">
    <property type="component" value="Unassembled WGS sequence"/>
</dbReference>
<gene>
    <name evidence="2" type="ORF">B0T26DRAFT_84187</name>
</gene>
<feature type="chain" id="PRO_5041396777" evidence="1">
    <location>
        <begin position="19"/>
        <end position="193"/>
    </location>
</feature>
<comment type="caution">
    <text evidence="2">The sequence shown here is derived from an EMBL/GenBank/DDBJ whole genome shotgun (WGS) entry which is preliminary data.</text>
</comment>
<organism evidence="2 3">
    <name type="scientific">Lasiosphaeria miniovina</name>
    <dbReference type="NCBI Taxonomy" id="1954250"/>
    <lineage>
        <taxon>Eukaryota</taxon>
        <taxon>Fungi</taxon>
        <taxon>Dikarya</taxon>
        <taxon>Ascomycota</taxon>
        <taxon>Pezizomycotina</taxon>
        <taxon>Sordariomycetes</taxon>
        <taxon>Sordariomycetidae</taxon>
        <taxon>Sordariales</taxon>
        <taxon>Lasiosphaeriaceae</taxon>
        <taxon>Lasiosphaeria</taxon>
    </lineage>
</organism>
<dbReference type="GeneID" id="85330826"/>
<dbReference type="RefSeq" id="XP_060303738.1">
    <property type="nucleotide sequence ID" value="XM_060447556.1"/>
</dbReference>
<name>A0AA40BIH6_9PEZI</name>
<dbReference type="EMBL" id="JAUIRO010000001">
    <property type="protein sequence ID" value="KAK0734861.1"/>
    <property type="molecule type" value="Genomic_DNA"/>
</dbReference>
<evidence type="ECO:0000313" key="2">
    <source>
        <dbReference type="EMBL" id="KAK0734861.1"/>
    </source>
</evidence>
<keyword evidence="1" id="KW-0732">Signal</keyword>
<evidence type="ECO:0000256" key="1">
    <source>
        <dbReference type="SAM" id="SignalP"/>
    </source>
</evidence>
<dbReference type="AlphaFoldDB" id="A0AA40BIH6"/>
<feature type="signal peptide" evidence="1">
    <location>
        <begin position="1"/>
        <end position="18"/>
    </location>
</feature>
<proteinExistence type="predicted"/>
<protein>
    <submittedName>
        <fullName evidence="2">Uncharacterized protein</fullName>
    </submittedName>
</protein>
<evidence type="ECO:0000313" key="3">
    <source>
        <dbReference type="Proteomes" id="UP001172101"/>
    </source>
</evidence>
<sequence>MWFPAVILLSLVGHAAVAQEQKPLGVALHHDDTTPQLGTCEQTYGKGWAQCGSKSNAHCYNPGLGQSCCEIDSGFCDRGAYCAPVAGYCCLNNEDIAACARNAGFELPATSTAAVERPSTGAFTSTAQYIGKTLGSSSVEFEPSTEIPTRQANADSTSTNSLTVQISGARTERRTLAWTGFGICAVGLFMFSC</sequence>
<reference evidence="2" key="1">
    <citation type="submission" date="2023-06" db="EMBL/GenBank/DDBJ databases">
        <title>Genome-scale phylogeny and comparative genomics of the fungal order Sordariales.</title>
        <authorList>
            <consortium name="Lawrence Berkeley National Laboratory"/>
            <person name="Hensen N."/>
            <person name="Bonometti L."/>
            <person name="Westerberg I."/>
            <person name="Brannstrom I.O."/>
            <person name="Guillou S."/>
            <person name="Cros-Aarteil S."/>
            <person name="Calhoun S."/>
            <person name="Haridas S."/>
            <person name="Kuo A."/>
            <person name="Mondo S."/>
            <person name="Pangilinan J."/>
            <person name="Riley R."/>
            <person name="LaButti K."/>
            <person name="Andreopoulos B."/>
            <person name="Lipzen A."/>
            <person name="Chen C."/>
            <person name="Yanf M."/>
            <person name="Daum C."/>
            <person name="Ng V."/>
            <person name="Clum A."/>
            <person name="Steindorff A."/>
            <person name="Ohm R."/>
            <person name="Martin F."/>
            <person name="Silar P."/>
            <person name="Natvig D."/>
            <person name="Lalanne C."/>
            <person name="Gautier V."/>
            <person name="Ament-velasquez S.L."/>
            <person name="Kruys A."/>
            <person name="Hutchinson M.I."/>
            <person name="Powell A.J."/>
            <person name="Barry K."/>
            <person name="Miller A.N."/>
            <person name="Grigoriev I.V."/>
            <person name="Debuchy R."/>
            <person name="Gladieux P."/>
            <person name="Thoren M.H."/>
            <person name="Johannesson H."/>
        </authorList>
    </citation>
    <scope>NUCLEOTIDE SEQUENCE</scope>
    <source>
        <strain evidence="2">SMH2392-1A</strain>
    </source>
</reference>
<accession>A0AA40BIH6</accession>